<evidence type="ECO:0000256" key="1">
    <source>
        <dbReference type="SAM" id="MobiDB-lite"/>
    </source>
</evidence>
<accession>A0ABQ8USJ3</accession>
<organism evidence="2 3">
    <name type="scientific">Paratrimastix pyriformis</name>
    <dbReference type="NCBI Taxonomy" id="342808"/>
    <lineage>
        <taxon>Eukaryota</taxon>
        <taxon>Metamonada</taxon>
        <taxon>Preaxostyla</taxon>
        <taxon>Paratrimastigidae</taxon>
        <taxon>Paratrimastix</taxon>
    </lineage>
</organism>
<comment type="caution">
    <text evidence="2">The sequence shown here is derived from an EMBL/GenBank/DDBJ whole genome shotgun (WGS) entry which is preliminary data.</text>
</comment>
<sequence length="253" mass="26633">MLPTLNKSRTTQNNRSPLKPIPSQIEISQDIQAKYHRKHSCNQKLMKGWGCQPSEKAISHFNFDEGGHCEEDTSSTLSLDPTNGREPETVVVDPPGIPPPATASDLCGTPFSPVGAFPLALPLFLPWGLGPEEEAAAPTPEPLPPFVPLMTPTGVISLVPHPLSGRLPPLPSVPQPPAAPFVAPDPYQLWMCHEWTSQSALGAASSGILLGAVMASMGSLPEGPAWAHAATPQGTAPPETDLAHSCPSPAPRG</sequence>
<feature type="region of interest" description="Disordered" evidence="1">
    <location>
        <begin position="224"/>
        <end position="253"/>
    </location>
</feature>
<dbReference type="EMBL" id="JAPMOS010000007">
    <property type="protein sequence ID" value="KAJ4461421.1"/>
    <property type="molecule type" value="Genomic_DNA"/>
</dbReference>
<name>A0ABQ8USJ3_9EUKA</name>
<feature type="region of interest" description="Disordered" evidence="1">
    <location>
        <begin position="64"/>
        <end position="87"/>
    </location>
</feature>
<proteinExistence type="predicted"/>
<gene>
    <name evidence="2" type="ORF">PAPYR_1987</name>
</gene>
<evidence type="ECO:0000313" key="3">
    <source>
        <dbReference type="Proteomes" id="UP001141327"/>
    </source>
</evidence>
<feature type="region of interest" description="Disordered" evidence="1">
    <location>
        <begin position="1"/>
        <end position="22"/>
    </location>
</feature>
<dbReference type="Proteomes" id="UP001141327">
    <property type="component" value="Unassembled WGS sequence"/>
</dbReference>
<reference evidence="2" key="1">
    <citation type="journal article" date="2022" name="bioRxiv">
        <title>Genomics of Preaxostyla Flagellates Illuminates Evolutionary Transitions and the Path Towards Mitochondrial Loss.</title>
        <authorList>
            <person name="Novak L.V.F."/>
            <person name="Treitli S.C."/>
            <person name="Pyrih J."/>
            <person name="Halakuc P."/>
            <person name="Pipaliya S.V."/>
            <person name="Vacek V."/>
            <person name="Brzon O."/>
            <person name="Soukal P."/>
            <person name="Eme L."/>
            <person name="Dacks J.B."/>
            <person name="Karnkowska A."/>
            <person name="Elias M."/>
            <person name="Hampl V."/>
        </authorList>
    </citation>
    <scope>NUCLEOTIDE SEQUENCE</scope>
    <source>
        <strain evidence="2">RCP-MX</strain>
    </source>
</reference>
<keyword evidence="3" id="KW-1185">Reference proteome</keyword>
<evidence type="ECO:0000313" key="2">
    <source>
        <dbReference type="EMBL" id="KAJ4461421.1"/>
    </source>
</evidence>
<feature type="compositionally biased region" description="Polar residues" evidence="1">
    <location>
        <begin position="1"/>
        <end position="16"/>
    </location>
</feature>
<protein>
    <submittedName>
        <fullName evidence="2">Uncharacterized protein</fullName>
    </submittedName>
</protein>